<dbReference type="AlphaFoldDB" id="A0A1I0ZTN9"/>
<dbReference type="InterPro" id="IPR003399">
    <property type="entry name" value="Mce/MlaD"/>
</dbReference>
<dbReference type="Pfam" id="PF02470">
    <property type="entry name" value="MlaD"/>
    <property type="match status" value="1"/>
</dbReference>
<dbReference type="Pfam" id="PF11887">
    <property type="entry name" value="Mce4_CUP1"/>
    <property type="match status" value="1"/>
</dbReference>
<feature type="domain" description="Mammalian cell entry C-terminal" evidence="3">
    <location>
        <begin position="125"/>
        <end position="334"/>
    </location>
</feature>
<proteinExistence type="predicted"/>
<dbReference type="OrthoDB" id="3460188at2"/>
<accession>A0A1I0ZTN9</accession>
<reference evidence="5" key="1">
    <citation type="submission" date="2016-10" db="EMBL/GenBank/DDBJ databases">
        <authorList>
            <person name="Varghese N."/>
            <person name="Submissions S."/>
        </authorList>
    </citation>
    <scope>NUCLEOTIDE SEQUENCE [LARGE SCALE GENOMIC DNA]</scope>
    <source>
        <strain evidence="5">CGMCC 4.3568</strain>
    </source>
</reference>
<evidence type="ECO:0000313" key="5">
    <source>
        <dbReference type="Proteomes" id="UP000243799"/>
    </source>
</evidence>
<keyword evidence="5" id="KW-1185">Reference proteome</keyword>
<gene>
    <name evidence="4" type="ORF">SAMN05216266_107272</name>
</gene>
<evidence type="ECO:0000259" key="2">
    <source>
        <dbReference type="Pfam" id="PF02470"/>
    </source>
</evidence>
<dbReference type="GO" id="GO:0005576">
    <property type="term" value="C:extracellular region"/>
    <property type="evidence" value="ECO:0007669"/>
    <property type="project" value="TreeGrafter"/>
</dbReference>
<dbReference type="InterPro" id="IPR052336">
    <property type="entry name" value="MlaD_Phospholipid_Transporter"/>
</dbReference>
<name>A0A1I0ZTN9_9PSEU</name>
<evidence type="ECO:0000256" key="1">
    <source>
        <dbReference type="SAM" id="MobiDB-lite"/>
    </source>
</evidence>
<organism evidence="4 5">
    <name type="scientific">Amycolatopsis marina</name>
    <dbReference type="NCBI Taxonomy" id="490629"/>
    <lineage>
        <taxon>Bacteria</taxon>
        <taxon>Bacillati</taxon>
        <taxon>Actinomycetota</taxon>
        <taxon>Actinomycetes</taxon>
        <taxon>Pseudonocardiales</taxon>
        <taxon>Pseudonocardiaceae</taxon>
        <taxon>Amycolatopsis</taxon>
    </lineage>
</organism>
<sequence>MALQTSRVALALRGLAAAVAFVLVAVVTIAGSGGAFDDDPTVSTTLPASAGPVRADSPVQYLGVTVGRLAAVDGDLDGARLSLRMHADLLEQVPANVRARVLPRTLFGDQYIDLAVPAESRAEGNLVEGAVLAADTSGETVRLYAAYTRLYELITELRPADLQVALTALADALRGRGAEIGTMIDEASELAEDAGPLLDLLGEDVNTAARLGRDLAGAAPDLLASLDDAVALSRTVVAERQALSDLLTAGIELSGQSERLLADHADRFIQLVHATGPLAEAVTRHPGAVGESLDAADFFLDGAKRAFGTGRFAIDAALTFDDPYPYTAADCPRYPGLDGANCGDSVRERGTGDEAAAAPAAPPPPLPETGGLTGPVGGEREREVIRQLAPLLPDGDSTAEEQPVDQLSLLLGPLVRGTRVVVP</sequence>
<feature type="region of interest" description="Disordered" evidence="1">
    <location>
        <begin position="342"/>
        <end position="381"/>
    </location>
</feature>
<dbReference type="InterPro" id="IPR024516">
    <property type="entry name" value="Mce_C"/>
</dbReference>
<dbReference type="NCBIfam" id="TIGR00996">
    <property type="entry name" value="Mtu_fam_mce"/>
    <property type="match status" value="1"/>
</dbReference>
<dbReference type="PANTHER" id="PTHR33371">
    <property type="entry name" value="INTERMEMBRANE PHOSPHOLIPID TRANSPORT SYSTEM BINDING PROTEIN MLAD-RELATED"/>
    <property type="match status" value="1"/>
</dbReference>
<dbReference type="STRING" id="490629.SAMN05216266_107272"/>
<dbReference type="GO" id="GO:0051701">
    <property type="term" value="P:biological process involved in interaction with host"/>
    <property type="evidence" value="ECO:0007669"/>
    <property type="project" value="TreeGrafter"/>
</dbReference>
<dbReference type="Proteomes" id="UP000243799">
    <property type="component" value="Unassembled WGS sequence"/>
</dbReference>
<evidence type="ECO:0000259" key="3">
    <source>
        <dbReference type="Pfam" id="PF11887"/>
    </source>
</evidence>
<evidence type="ECO:0000313" key="4">
    <source>
        <dbReference type="EMBL" id="SFB28891.1"/>
    </source>
</evidence>
<dbReference type="RefSeq" id="WP_091673660.1">
    <property type="nucleotide sequence ID" value="NZ_FOKG01000007.1"/>
</dbReference>
<dbReference type="EMBL" id="FOKG01000007">
    <property type="protein sequence ID" value="SFB28891.1"/>
    <property type="molecule type" value="Genomic_DNA"/>
</dbReference>
<dbReference type="PANTHER" id="PTHR33371:SF19">
    <property type="entry name" value="MCE-FAMILY PROTEIN MCE4A"/>
    <property type="match status" value="1"/>
</dbReference>
<feature type="domain" description="Mce/MlaD" evidence="2">
    <location>
        <begin position="40"/>
        <end position="115"/>
    </location>
</feature>
<dbReference type="InterPro" id="IPR005693">
    <property type="entry name" value="Mce"/>
</dbReference>
<protein>
    <submittedName>
        <fullName evidence="4">Virulence factor Mce family protein</fullName>
    </submittedName>
</protein>